<dbReference type="InterPro" id="IPR027643">
    <property type="entry name" value="Formin-like_plant"/>
</dbReference>
<sequence length="420" mass="47648">MTKDDAQVFILESRKSQNTAIVLKSLVVSRKEIIEALLEGQGLSSDTLEKLAKISPSQEEATKILQFNGNPTKLADAESFHFYILKSIPSAFIRINAMLFRSNYDSEILHLKESLQALELGSKEIRTRGLFLKLLEAILKAGNKMNAGTSRGDAQGFNLSSLRKLSDVKRTDGKTSLLHFVVEQVVRAEGRRCQINRNHSLGRINSQRTKSSNLISESLTADDRDKEYLKLGLPTVGGLSTEFSNVKKAATIKYDTFIKMCSTLTSHVAEIRQLVTRCANGERGGFLREMKEFLEKCEEELKLVRGEQTRVMELVKRTTEYYQAGGSKEKWAHPLQLFVIVKDFLDMADRVCIDITRNSQKKNVTSVPSSPPARTSVRFPNFRTHFMSDMPKKFIYSSKHMTYTMHTYDLPKKKVIDFKE</sequence>
<organism evidence="4 5">
    <name type="scientific">Acer negundo</name>
    <name type="common">Box elder</name>
    <dbReference type="NCBI Taxonomy" id="4023"/>
    <lineage>
        <taxon>Eukaryota</taxon>
        <taxon>Viridiplantae</taxon>
        <taxon>Streptophyta</taxon>
        <taxon>Embryophyta</taxon>
        <taxon>Tracheophyta</taxon>
        <taxon>Spermatophyta</taxon>
        <taxon>Magnoliopsida</taxon>
        <taxon>eudicotyledons</taxon>
        <taxon>Gunneridae</taxon>
        <taxon>Pentapetalae</taxon>
        <taxon>rosids</taxon>
        <taxon>malvids</taxon>
        <taxon>Sapindales</taxon>
        <taxon>Sapindaceae</taxon>
        <taxon>Hippocastanoideae</taxon>
        <taxon>Acereae</taxon>
        <taxon>Acer</taxon>
    </lineage>
</organism>
<dbReference type="Gene3D" id="1.20.58.2220">
    <property type="entry name" value="Formin, FH2 domain"/>
    <property type="match status" value="1"/>
</dbReference>
<feature type="domain" description="FH2" evidence="3">
    <location>
        <begin position="1"/>
        <end position="374"/>
    </location>
</feature>
<accession>A0AAD5IR94</accession>
<dbReference type="GO" id="GO:0051015">
    <property type="term" value="F:actin filament binding"/>
    <property type="evidence" value="ECO:0007669"/>
    <property type="project" value="InterPro"/>
</dbReference>
<evidence type="ECO:0000256" key="1">
    <source>
        <dbReference type="ARBA" id="ARBA00025793"/>
    </source>
</evidence>
<evidence type="ECO:0000256" key="2">
    <source>
        <dbReference type="RuleBase" id="RU361260"/>
    </source>
</evidence>
<dbReference type="SUPFAM" id="SSF101447">
    <property type="entry name" value="Formin homology 2 domain (FH2 domain)"/>
    <property type="match status" value="1"/>
</dbReference>
<dbReference type="InterPro" id="IPR015425">
    <property type="entry name" value="FH2_Formin"/>
</dbReference>
<comment type="caution">
    <text evidence="4">The sequence shown here is derived from an EMBL/GenBank/DDBJ whole genome shotgun (WGS) entry which is preliminary data.</text>
</comment>
<dbReference type="PANTHER" id="PTHR23213">
    <property type="entry name" value="FORMIN-RELATED"/>
    <property type="match status" value="1"/>
</dbReference>
<dbReference type="InterPro" id="IPR042201">
    <property type="entry name" value="FH2_Formin_sf"/>
</dbReference>
<gene>
    <name evidence="4" type="ORF">LWI28_011459</name>
</gene>
<protein>
    <recommendedName>
        <fullName evidence="2">Formin-like protein</fullName>
    </recommendedName>
</protein>
<dbReference type="PROSITE" id="PS51444">
    <property type="entry name" value="FH2"/>
    <property type="match status" value="1"/>
</dbReference>
<keyword evidence="5" id="KW-1185">Reference proteome</keyword>
<dbReference type="AlphaFoldDB" id="A0AAD5IR94"/>
<dbReference type="Proteomes" id="UP001064489">
    <property type="component" value="Chromosome 8"/>
</dbReference>
<comment type="similarity">
    <text evidence="1">Belongs to the formin-like family. Class-I subfamily.</text>
</comment>
<dbReference type="Pfam" id="PF02181">
    <property type="entry name" value="FH2"/>
    <property type="match status" value="1"/>
</dbReference>
<evidence type="ECO:0000313" key="4">
    <source>
        <dbReference type="EMBL" id="KAI9174070.1"/>
    </source>
</evidence>
<evidence type="ECO:0000313" key="5">
    <source>
        <dbReference type="Proteomes" id="UP001064489"/>
    </source>
</evidence>
<dbReference type="EMBL" id="JAJSOW010000103">
    <property type="protein sequence ID" value="KAI9174070.1"/>
    <property type="molecule type" value="Genomic_DNA"/>
</dbReference>
<reference evidence="4" key="2">
    <citation type="submission" date="2023-02" db="EMBL/GenBank/DDBJ databases">
        <authorList>
            <person name="Swenson N.G."/>
            <person name="Wegrzyn J.L."/>
            <person name="Mcevoy S.L."/>
        </authorList>
    </citation>
    <scope>NUCLEOTIDE SEQUENCE</scope>
    <source>
        <strain evidence="4">91603</strain>
        <tissue evidence="4">Leaf</tissue>
    </source>
</reference>
<evidence type="ECO:0000259" key="3">
    <source>
        <dbReference type="PROSITE" id="PS51444"/>
    </source>
</evidence>
<dbReference type="PANTHER" id="PTHR23213:SF273">
    <property type="entry name" value="FORMIN-LIKE PROTEIN"/>
    <property type="match status" value="1"/>
</dbReference>
<dbReference type="GO" id="GO:0045010">
    <property type="term" value="P:actin nucleation"/>
    <property type="evidence" value="ECO:0007669"/>
    <property type="project" value="InterPro"/>
</dbReference>
<name>A0AAD5IR94_ACENE</name>
<dbReference type="SMART" id="SM00498">
    <property type="entry name" value="FH2"/>
    <property type="match status" value="1"/>
</dbReference>
<reference evidence="4" key="1">
    <citation type="journal article" date="2022" name="Plant J.">
        <title>Strategies of tolerance reflected in two North American maple genomes.</title>
        <authorList>
            <person name="McEvoy S.L."/>
            <person name="Sezen U.U."/>
            <person name="Trouern-Trend A."/>
            <person name="McMahon S.M."/>
            <person name="Schaberg P.G."/>
            <person name="Yang J."/>
            <person name="Wegrzyn J.L."/>
            <person name="Swenson N.G."/>
        </authorList>
    </citation>
    <scope>NUCLEOTIDE SEQUENCE</scope>
    <source>
        <strain evidence="4">91603</strain>
    </source>
</reference>
<proteinExistence type="inferred from homology"/>